<feature type="region of interest" description="Disordered" evidence="2">
    <location>
        <begin position="879"/>
        <end position="913"/>
    </location>
</feature>
<keyword evidence="5" id="KW-1185">Reference proteome</keyword>
<feature type="compositionally biased region" description="Polar residues" evidence="2">
    <location>
        <begin position="537"/>
        <end position="567"/>
    </location>
</feature>
<evidence type="ECO:0000256" key="1">
    <source>
        <dbReference type="ARBA" id="ARBA00022553"/>
    </source>
</evidence>
<dbReference type="InterPro" id="IPR029294">
    <property type="entry name" value="hSH3"/>
</dbReference>
<feature type="region of interest" description="Disordered" evidence="2">
    <location>
        <begin position="521"/>
        <end position="668"/>
    </location>
</feature>
<gene>
    <name evidence="4" type="ORF">MATL_G00026570</name>
</gene>
<dbReference type="InterPro" id="IPR043443">
    <property type="entry name" value="FYB1/2-like"/>
</dbReference>
<proteinExistence type="predicted"/>
<feature type="compositionally biased region" description="Basic and acidic residues" evidence="2">
    <location>
        <begin position="67"/>
        <end position="78"/>
    </location>
</feature>
<dbReference type="PANTHER" id="PTHR16830">
    <property type="entry name" value="SH2 CONTAINING ADAPTOR PRAM-1 RELATED"/>
    <property type="match status" value="1"/>
</dbReference>
<feature type="compositionally biased region" description="Basic and acidic residues" evidence="2">
    <location>
        <begin position="217"/>
        <end position="231"/>
    </location>
</feature>
<feature type="compositionally biased region" description="Acidic residues" evidence="2">
    <location>
        <begin position="778"/>
        <end position="790"/>
    </location>
</feature>
<dbReference type="SUPFAM" id="SSF50044">
    <property type="entry name" value="SH3-domain"/>
    <property type="match status" value="1"/>
</dbReference>
<evidence type="ECO:0000313" key="5">
    <source>
        <dbReference type="Proteomes" id="UP001046870"/>
    </source>
</evidence>
<evidence type="ECO:0000259" key="3">
    <source>
        <dbReference type="Pfam" id="PF14603"/>
    </source>
</evidence>
<feature type="region of interest" description="Disordered" evidence="2">
    <location>
        <begin position="744"/>
        <end position="808"/>
    </location>
</feature>
<feature type="compositionally biased region" description="Polar residues" evidence="2">
    <location>
        <begin position="760"/>
        <end position="777"/>
    </location>
</feature>
<feature type="compositionally biased region" description="Basic residues" evidence="2">
    <location>
        <begin position="587"/>
        <end position="600"/>
    </location>
</feature>
<reference evidence="4" key="1">
    <citation type="submission" date="2021-01" db="EMBL/GenBank/DDBJ databases">
        <authorList>
            <person name="Zahm M."/>
            <person name="Roques C."/>
            <person name="Cabau C."/>
            <person name="Klopp C."/>
            <person name="Donnadieu C."/>
            <person name="Jouanno E."/>
            <person name="Lampietro C."/>
            <person name="Louis A."/>
            <person name="Herpin A."/>
            <person name="Echchiki A."/>
            <person name="Berthelot C."/>
            <person name="Parey E."/>
            <person name="Roest-Crollius H."/>
            <person name="Braasch I."/>
            <person name="Postlethwait J."/>
            <person name="Bobe J."/>
            <person name="Montfort J."/>
            <person name="Bouchez O."/>
            <person name="Begum T."/>
            <person name="Mejri S."/>
            <person name="Adams A."/>
            <person name="Chen W.-J."/>
            <person name="Guiguen Y."/>
        </authorList>
    </citation>
    <scope>NUCLEOTIDE SEQUENCE</scope>
    <source>
        <strain evidence="4">YG-15Mar2019-1</strain>
        <tissue evidence="4">Brain</tissue>
    </source>
</reference>
<evidence type="ECO:0000256" key="2">
    <source>
        <dbReference type="SAM" id="MobiDB-lite"/>
    </source>
</evidence>
<dbReference type="FunFam" id="2.30.30.40:FF:000307">
    <property type="entry name" value="Predicted protein"/>
    <property type="match status" value="1"/>
</dbReference>
<dbReference type="PANTHER" id="PTHR16830:SF20">
    <property type="entry name" value="SI:CH211-188C16.1-RELATED"/>
    <property type="match status" value="1"/>
</dbReference>
<sequence length="913" mass="99174">MEQEGSMDFKALRAKFQEEAALKQMKNKPAIPEKPKLIPPPGARVSLLSSINSAVENKMPVIPRVVFRDAKPGPEAKRPLSLPPSLKPKDPVRDSNFNTELLDHQQKKEGDVVKQAFKDGKLPLVLPVPPKAEKPDPAPPAKSLTPKKKALLPFKSKTSKSGKESLENNEGPANTSPVAKQPAPAVEVTEVEAPKLENGNLPHEAGLGSEPQSPNSERAETPPSADERAEEASTGSRTPPCDQRVLNALEKAKKKFSPIHSSSQSRPNSASPINGDQSNVLTPTRLLPELPPIDYEHTTGDVPSNPPTATHLATAVSVSPDEIDGPSHRQSSPALDGTIEHGTGDLQPGLQAIISPPRKPLPDLDSLGPSPEKPPRPPFVDLSSYQTTAPEAHVESAPEAPALQNLALEAPEIEATECEAVEFEVPPLEVPEFPEFGTSQPEAQEAYEDGAPEGGDLGTPDLGTSDLGSVDLGPTDLNPPDVTPLDDRAKDLGALDLEVPDLRAPDFVAPDVEVPESGVVELGNSELEVPPIETPEVDTSGTMVLESLPTSPNSSMNKESEQQSGPRQESHYESCDNVYEDVEAVSKFRRGQNTRKRKGPPKNPYADSQPASEETHKTSWFFKNERKVSPEAHDDKELKKKEKQRLEKEKKEQKEREKKENEMKKKFKITGQEDAMYQARVTKASKGRKNDLPVKSGDFVSIIRTTNCPKGKWLARDSNNKYGYVSVKSVELDIKEMVELGKKASQAAGRSAVTEGETASVGSRSSNHYPLSTGSFTDDSEEWTCDDEDTLSPTENKGHSRTVSMPETLCQQTDVEHTLSDGISEDSNAHARHEALQKLATFFEHQKEAAEIVAENNSEEITEAEPSLLYPAVEPAYLGEQEEDLQLPDMGILPPPELYADSVDDGSAQPSLS</sequence>
<dbReference type="Pfam" id="PF14603">
    <property type="entry name" value="hSH3"/>
    <property type="match status" value="1"/>
</dbReference>
<feature type="region of interest" description="Disordered" evidence="2">
    <location>
        <begin position="67"/>
        <end position="403"/>
    </location>
</feature>
<dbReference type="AlphaFoldDB" id="A0A9D3QDC3"/>
<dbReference type="GO" id="GO:0005886">
    <property type="term" value="C:plasma membrane"/>
    <property type="evidence" value="ECO:0007669"/>
    <property type="project" value="InterPro"/>
</dbReference>
<dbReference type="InterPro" id="IPR036028">
    <property type="entry name" value="SH3-like_dom_sf"/>
</dbReference>
<dbReference type="GO" id="GO:0007229">
    <property type="term" value="P:integrin-mediated signaling pathway"/>
    <property type="evidence" value="ECO:0007669"/>
    <property type="project" value="InterPro"/>
</dbReference>
<accession>A0A9D3QDC3</accession>
<comment type="caution">
    <text evidence="4">The sequence shown here is derived from an EMBL/GenBank/DDBJ whole genome shotgun (WGS) entry which is preliminary data.</text>
</comment>
<feature type="compositionally biased region" description="Basic and acidic residues" evidence="2">
    <location>
        <begin position="101"/>
        <end position="121"/>
    </location>
</feature>
<feature type="region of interest" description="Disordered" evidence="2">
    <location>
        <begin position="420"/>
        <end position="489"/>
    </location>
</feature>
<dbReference type="Proteomes" id="UP001046870">
    <property type="component" value="Chromosome 2"/>
</dbReference>
<dbReference type="OrthoDB" id="5986624at2759"/>
<feature type="compositionally biased region" description="Low complexity" evidence="2">
    <location>
        <begin position="423"/>
        <end position="436"/>
    </location>
</feature>
<feature type="compositionally biased region" description="Low complexity" evidence="2">
    <location>
        <begin position="261"/>
        <end position="271"/>
    </location>
</feature>
<dbReference type="GO" id="GO:0072659">
    <property type="term" value="P:protein localization to plasma membrane"/>
    <property type="evidence" value="ECO:0007669"/>
    <property type="project" value="TreeGrafter"/>
</dbReference>
<name>A0A9D3QDC3_MEGAT</name>
<dbReference type="Gene3D" id="2.30.30.40">
    <property type="entry name" value="SH3 Domains"/>
    <property type="match status" value="1"/>
</dbReference>
<dbReference type="GO" id="GO:0050852">
    <property type="term" value="P:T cell receptor signaling pathway"/>
    <property type="evidence" value="ECO:0007669"/>
    <property type="project" value="TreeGrafter"/>
</dbReference>
<dbReference type="EMBL" id="JAFDVH010000002">
    <property type="protein sequence ID" value="KAG7487680.1"/>
    <property type="molecule type" value="Genomic_DNA"/>
</dbReference>
<evidence type="ECO:0000313" key="4">
    <source>
        <dbReference type="EMBL" id="KAG7487680.1"/>
    </source>
</evidence>
<feature type="domain" description="Helically-extended SH3" evidence="3">
    <location>
        <begin position="664"/>
        <end position="729"/>
    </location>
</feature>
<protein>
    <recommendedName>
        <fullName evidence="3">Helically-extended SH3 domain-containing protein</fullName>
    </recommendedName>
</protein>
<keyword evidence="1" id="KW-0597">Phosphoprotein</keyword>
<organism evidence="4 5">
    <name type="scientific">Megalops atlanticus</name>
    <name type="common">Tarpon</name>
    <name type="synonym">Clupea gigantea</name>
    <dbReference type="NCBI Taxonomy" id="7932"/>
    <lineage>
        <taxon>Eukaryota</taxon>
        <taxon>Metazoa</taxon>
        <taxon>Chordata</taxon>
        <taxon>Craniata</taxon>
        <taxon>Vertebrata</taxon>
        <taxon>Euteleostomi</taxon>
        <taxon>Actinopterygii</taxon>
        <taxon>Neopterygii</taxon>
        <taxon>Teleostei</taxon>
        <taxon>Elopiformes</taxon>
        <taxon>Megalopidae</taxon>
        <taxon>Megalops</taxon>
    </lineage>
</organism>
<feature type="compositionally biased region" description="Basic and acidic residues" evidence="2">
    <location>
        <begin position="613"/>
        <end position="664"/>
    </location>
</feature>
<feature type="compositionally biased region" description="Polar residues" evidence="2">
    <location>
        <begin position="791"/>
        <end position="808"/>
    </location>
</feature>